<protein>
    <submittedName>
        <fullName evidence="8">Multidrug transporter</fullName>
    </submittedName>
</protein>
<dbReference type="EMBL" id="LXKA01000221">
    <property type="protein sequence ID" value="OAJ61249.1"/>
    <property type="molecule type" value="Genomic_DNA"/>
</dbReference>
<dbReference type="STRING" id="1462993.A6V36_09640"/>
<comment type="caution">
    <text evidence="8">The sequence shown here is derived from an EMBL/GenBank/DDBJ whole genome shotgun (WGS) entry which is preliminary data.</text>
</comment>
<accession>A0A1A9N898</accession>
<evidence type="ECO:0000313" key="8">
    <source>
        <dbReference type="EMBL" id="OAJ61249.1"/>
    </source>
</evidence>
<dbReference type="GO" id="GO:0022857">
    <property type="term" value="F:transmembrane transporter activity"/>
    <property type="evidence" value="ECO:0007669"/>
    <property type="project" value="InterPro"/>
</dbReference>
<dbReference type="OrthoDB" id="105720at2"/>
<feature type="transmembrane region" description="Helical" evidence="7">
    <location>
        <begin position="100"/>
        <end position="118"/>
    </location>
</feature>
<evidence type="ECO:0000313" key="9">
    <source>
        <dbReference type="Proteomes" id="UP000078116"/>
    </source>
</evidence>
<proteinExistence type="predicted"/>
<dbReference type="Proteomes" id="UP000078116">
    <property type="component" value="Unassembled WGS sequence"/>
</dbReference>
<comment type="subcellular location">
    <subcellularLocation>
        <location evidence="1">Cell membrane</location>
        <topology evidence="1">Multi-pass membrane protein</topology>
    </subcellularLocation>
</comment>
<feature type="transmembrane region" description="Helical" evidence="7">
    <location>
        <begin position="490"/>
        <end position="508"/>
    </location>
</feature>
<feature type="transmembrane region" description="Helical" evidence="7">
    <location>
        <begin position="154"/>
        <end position="177"/>
    </location>
</feature>
<feature type="transmembrane region" description="Helical" evidence="7">
    <location>
        <begin position="74"/>
        <end position="94"/>
    </location>
</feature>
<dbReference type="GO" id="GO:0005886">
    <property type="term" value="C:plasma membrane"/>
    <property type="evidence" value="ECO:0007669"/>
    <property type="project" value="UniProtKB-SubCell"/>
</dbReference>
<evidence type="ECO:0000256" key="3">
    <source>
        <dbReference type="ARBA" id="ARBA00022475"/>
    </source>
</evidence>
<feature type="transmembrane region" description="Helical" evidence="7">
    <location>
        <begin position="357"/>
        <end position="376"/>
    </location>
</feature>
<reference evidence="8 9" key="1">
    <citation type="submission" date="2016-04" db="EMBL/GenBank/DDBJ databases">
        <title>Reclassification of Paraburkholderia panaciterrae (Farh et al. 2015) Dobritsa &amp; Samadpour 2016 as a later homotypic synonym of Paraburkholderia ginsengiterrae (Farh et al. 2015) Dobritsa &amp; Samadpour 2016.</title>
        <authorList>
            <person name="Dobritsa A.P."/>
            <person name="Kutumbaka K."/>
            <person name="Samadpour M."/>
        </authorList>
    </citation>
    <scope>NUCLEOTIDE SEQUENCE [LARGE SCALE GENOMIC DNA]</scope>
    <source>
        <strain evidence="8 9">DCY85</strain>
    </source>
</reference>
<evidence type="ECO:0000256" key="2">
    <source>
        <dbReference type="ARBA" id="ARBA00022448"/>
    </source>
</evidence>
<evidence type="ECO:0000256" key="4">
    <source>
        <dbReference type="ARBA" id="ARBA00022692"/>
    </source>
</evidence>
<feature type="transmembrane region" description="Helical" evidence="7">
    <location>
        <begin position="434"/>
        <end position="451"/>
    </location>
</feature>
<evidence type="ECO:0000256" key="7">
    <source>
        <dbReference type="SAM" id="Phobius"/>
    </source>
</evidence>
<evidence type="ECO:0000256" key="1">
    <source>
        <dbReference type="ARBA" id="ARBA00004651"/>
    </source>
</evidence>
<keyword evidence="3" id="KW-1003">Cell membrane</keyword>
<dbReference type="InterPro" id="IPR006726">
    <property type="entry name" value="PHBA_efflux_AaeB/fusaric-R"/>
</dbReference>
<feature type="transmembrane region" description="Helical" evidence="7">
    <location>
        <begin position="125"/>
        <end position="142"/>
    </location>
</feature>
<feature type="transmembrane region" description="Helical" evidence="7">
    <location>
        <begin position="382"/>
        <end position="399"/>
    </location>
</feature>
<dbReference type="RefSeq" id="WP_064286177.1">
    <property type="nucleotide sequence ID" value="NZ_LXKA01000221.1"/>
</dbReference>
<evidence type="ECO:0000256" key="5">
    <source>
        <dbReference type="ARBA" id="ARBA00022989"/>
    </source>
</evidence>
<gene>
    <name evidence="8" type="ORF">A6V37_03965</name>
</gene>
<dbReference type="Pfam" id="PF04632">
    <property type="entry name" value="FUSC"/>
    <property type="match status" value="1"/>
</dbReference>
<dbReference type="PANTHER" id="PTHR30509:SF9">
    <property type="entry name" value="MULTIDRUG RESISTANCE PROTEIN MDTO"/>
    <property type="match status" value="1"/>
</dbReference>
<keyword evidence="5 7" id="KW-1133">Transmembrane helix</keyword>
<feature type="transmembrane region" description="Helical" evidence="7">
    <location>
        <begin position="406"/>
        <end position="428"/>
    </location>
</feature>
<keyword evidence="4 7" id="KW-0812">Transmembrane</keyword>
<keyword evidence="2" id="KW-0813">Transport</keyword>
<sequence>MRLADYLPDPLLDAGAFLRTELADYPGRVNVMLRCVLTSAIVIVASMALEVPSLALSLLVVFYVTQSNVVITRLVGIMFMLGSTLAIGISILLLKFTFDYPLIRIVVASVLFFCSVYLMRVLKVGPMFFIVAIVVIYVQTFVDQTDQAELLIRAVLWVWVAVNYPIALTLLVNTLLLPSEPQRQLKEAMHRQLMTVDAHLAYLLEGGPTPAPLTPTALQQGALSLQKLLRFAAMRDAGVRQDQASQLARVATVSRLYRGASELTGQHRVPGAAQLPMMRELRANCRALDEAIAADQPYRFVTTVTAEQREAADLPAAAGELYRALHAFSDLDAAARPAGKPAEKEPMVAPDAFTNPAYARFSLKTLLGVLICYVFYNSTDWQGIHTIMLTCVIVALPSLGASTQRAVLRVGGAVAGSALALFMVVFVIPHLDDIIGLLLMALPVVAFGAWIAGGSERVAYAGIQLVFTFSLALLEQFGPTTNLTDIRDRMVGILLGVGVSTVIQMSFWREGEADALRQKLASMLRPVAALLRTPLSAAATPEQLAYAQQELRTWGVLADCEAMLARVALEPGWQEGEQAQLTLRAQTVLAQGREIMLAGNALHNALGADEARLGEPALNAVRALQAQAAAAPERYADDLAANPPVAHAPRRVELATLAAQPLDGPLVASARHLARQVGGLPDWRVAPRPLTTLREAHGHDEA</sequence>
<evidence type="ECO:0000256" key="6">
    <source>
        <dbReference type="ARBA" id="ARBA00023136"/>
    </source>
</evidence>
<dbReference type="PANTHER" id="PTHR30509">
    <property type="entry name" value="P-HYDROXYBENZOIC ACID EFFLUX PUMP SUBUNIT-RELATED"/>
    <property type="match status" value="1"/>
</dbReference>
<feature type="transmembrane region" description="Helical" evidence="7">
    <location>
        <begin position="36"/>
        <end position="62"/>
    </location>
</feature>
<dbReference type="AlphaFoldDB" id="A0A1A9N898"/>
<organism evidence="8 9">
    <name type="scientific">Paraburkholderia ginsengiterrae</name>
    <dbReference type="NCBI Taxonomy" id="1462993"/>
    <lineage>
        <taxon>Bacteria</taxon>
        <taxon>Pseudomonadati</taxon>
        <taxon>Pseudomonadota</taxon>
        <taxon>Betaproteobacteria</taxon>
        <taxon>Burkholderiales</taxon>
        <taxon>Burkholderiaceae</taxon>
        <taxon>Paraburkholderia</taxon>
    </lineage>
</organism>
<name>A0A1A9N898_9BURK</name>
<keyword evidence="6 7" id="KW-0472">Membrane</keyword>